<reference evidence="3 4" key="1">
    <citation type="journal article" date="2016" name="PLoS ONE">
        <title>A First Insight into the Genome of the Filter-Feeder Mussel Mytilus galloprovincialis.</title>
        <authorList>
            <person name="Murgarella M."/>
            <person name="Puiu D."/>
            <person name="Novoa B."/>
            <person name="Figueras A."/>
            <person name="Posada D."/>
            <person name="Canchaya C."/>
        </authorList>
    </citation>
    <scope>NUCLEOTIDE SEQUENCE [LARGE SCALE GENOMIC DNA]</scope>
    <source>
        <tissue evidence="3">Muscle</tissue>
    </source>
</reference>
<dbReference type="PROSITE" id="PS51419">
    <property type="entry name" value="RAB"/>
    <property type="match status" value="1"/>
</dbReference>
<dbReference type="SMART" id="SM00173">
    <property type="entry name" value="RAS"/>
    <property type="match status" value="1"/>
</dbReference>
<dbReference type="PROSITE" id="PS51421">
    <property type="entry name" value="RAS"/>
    <property type="match status" value="1"/>
</dbReference>
<dbReference type="SMART" id="SM00174">
    <property type="entry name" value="RHO"/>
    <property type="match status" value="1"/>
</dbReference>
<organism evidence="3 4">
    <name type="scientific">Mytilus galloprovincialis</name>
    <name type="common">Mediterranean mussel</name>
    <dbReference type="NCBI Taxonomy" id="29158"/>
    <lineage>
        <taxon>Eukaryota</taxon>
        <taxon>Metazoa</taxon>
        <taxon>Spiralia</taxon>
        <taxon>Lophotrochozoa</taxon>
        <taxon>Mollusca</taxon>
        <taxon>Bivalvia</taxon>
        <taxon>Autobranchia</taxon>
        <taxon>Pteriomorphia</taxon>
        <taxon>Mytilida</taxon>
        <taxon>Mytiloidea</taxon>
        <taxon>Mytilidae</taxon>
        <taxon>Mytilinae</taxon>
        <taxon>Mytilus</taxon>
    </lineage>
</organism>
<evidence type="ECO:0000256" key="1">
    <source>
        <dbReference type="ARBA" id="ARBA00006270"/>
    </source>
</evidence>
<protein>
    <submittedName>
        <fullName evidence="3">Ras-related rab-22a-like protein</fullName>
    </submittedName>
</protein>
<dbReference type="SMART" id="SM00175">
    <property type="entry name" value="RAB"/>
    <property type="match status" value="1"/>
</dbReference>
<dbReference type="SMR" id="A0A3L5TTU2"/>
<dbReference type="GO" id="GO:0005525">
    <property type="term" value="F:GTP binding"/>
    <property type="evidence" value="ECO:0007669"/>
    <property type="project" value="InterPro"/>
</dbReference>
<keyword evidence="2" id="KW-0547">Nucleotide-binding</keyword>
<dbReference type="Pfam" id="PF00071">
    <property type="entry name" value="Ras"/>
    <property type="match status" value="1"/>
</dbReference>
<dbReference type="InterPro" id="IPR005225">
    <property type="entry name" value="Small_GTP-bd"/>
</dbReference>
<keyword evidence="4" id="KW-1185">Reference proteome</keyword>
<dbReference type="SUPFAM" id="SSF52540">
    <property type="entry name" value="P-loop containing nucleoside triphosphate hydrolases"/>
    <property type="match status" value="1"/>
</dbReference>
<dbReference type="InterPro" id="IPR027417">
    <property type="entry name" value="P-loop_NTPase"/>
</dbReference>
<evidence type="ECO:0000313" key="4">
    <source>
        <dbReference type="Proteomes" id="UP000266721"/>
    </source>
</evidence>
<name>A0A3L5TTU2_MYTGA</name>
<dbReference type="GO" id="GO:0003924">
    <property type="term" value="F:GTPase activity"/>
    <property type="evidence" value="ECO:0007669"/>
    <property type="project" value="InterPro"/>
</dbReference>
<accession>A0A3L5TTU2</accession>
<proteinExistence type="inferred from homology"/>
<dbReference type="PANTHER" id="PTHR47978">
    <property type="match status" value="1"/>
</dbReference>
<dbReference type="InterPro" id="IPR001806">
    <property type="entry name" value="Small_GTPase"/>
</dbReference>
<gene>
    <name evidence="3" type="ORF">AM593_07339</name>
</gene>
<feature type="non-terminal residue" evidence="3">
    <location>
        <position position="1"/>
    </location>
</feature>
<evidence type="ECO:0000256" key="2">
    <source>
        <dbReference type="ARBA" id="ARBA00022741"/>
    </source>
</evidence>
<dbReference type="Gene3D" id="3.40.50.300">
    <property type="entry name" value="P-loop containing nucleotide triphosphate hydrolases"/>
    <property type="match status" value="1"/>
</dbReference>
<comment type="similarity">
    <text evidence="1">Belongs to the small GTPase superfamily. Rab family.</text>
</comment>
<dbReference type="NCBIfam" id="TIGR00231">
    <property type="entry name" value="small_GTP"/>
    <property type="match status" value="1"/>
</dbReference>
<dbReference type="FunFam" id="3.40.50.300:FF:001447">
    <property type="entry name" value="Ras-related protein Rab-1B"/>
    <property type="match status" value="1"/>
</dbReference>
<evidence type="ECO:0000313" key="3">
    <source>
        <dbReference type="EMBL" id="OPL33312.1"/>
    </source>
</evidence>
<comment type="caution">
    <text evidence="3">The sequence shown here is derived from an EMBL/GenBank/DDBJ whole genome shotgun (WGS) entry which is preliminary data.</text>
</comment>
<dbReference type="Proteomes" id="UP000266721">
    <property type="component" value="Unassembled WGS sequence"/>
</dbReference>
<dbReference type="EMBL" id="KV583709">
    <property type="protein sequence ID" value="OPL33312.1"/>
    <property type="molecule type" value="Genomic_DNA"/>
</dbReference>
<dbReference type="AlphaFoldDB" id="A0A3L5TTU2"/>
<sequence>MNGNPLPEIKVKVVFVGDAGVGKTSLAFRFTDNSFVQHSKQAVVASFCHRALDFKDKTVVFNIFDMADQERFRSVMPIYLRDAGIALAVYDISNYNSFENIESWLLQLKQYGPRDLKCALIGNKLDLDNDRREVPTQVVHLTKDIRKGVDHLHVVAANINSLPYHLNK</sequence>
<dbReference type="PRINTS" id="PR00449">
    <property type="entry name" value="RASTRNSFRMNG"/>
</dbReference>
<dbReference type="CDD" id="cd00154">
    <property type="entry name" value="Rab"/>
    <property type="match status" value="1"/>
</dbReference>